<dbReference type="EMBL" id="BAAABX010000010">
    <property type="protein sequence ID" value="GAA0392692.1"/>
    <property type="molecule type" value="Genomic_DNA"/>
</dbReference>
<dbReference type="InterPro" id="IPR051200">
    <property type="entry name" value="Host-pathogen_enzymatic-act"/>
</dbReference>
<proteinExistence type="predicted"/>
<dbReference type="SUPFAM" id="SSF50956">
    <property type="entry name" value="Thermostable phytase (3-phytase)"/>
    <property type="match status" value="1"/>
</dbReference>
<keyword evidence="2" id="KW-1185">Reference proteome</keyword>
<accession>A0ABN0YED7</accession>
<protein>
    <recommendedName>
        <fullName evidence="3">YncE family protein</fullName>
    </recommendedName>
</protein>
<comment type="caution">
    <text evidence="1">The sequence shown here is derived from an EMBL/GenBank/DDBJ whole genome shotgun (WGS) entry which is preliminary data.</text>
</comment>
<dbReference type="Gene3D" id="2.130.10.10">
    <property type="entry name" value="YVTN repeat-like/Quinoprotein amine dehydrogenase"/>
    <property type="match status" value="6"/>
</dbReference>
<dbReference type="InterPro" id="IPR011044">
    <property type="entry name" value="Quino_amine_DH_bsu"/>
</dbReference>
<dbReference type="SUPFAM" id="SSF50969">
    <property type="entry name" value="YVTN repeat-like/Quinoprotein amine dehydrogenase"/>
    <property type="match status" value="2"/>
</dbReference>
<dbReference type="Proteomes" id="UP001500879">
    <property type="component" value="Unassembled WGS sequence"/>
</dbReference>
<name>A0ABN0YED7_9ACTN</name>
<gene>
    <name evidence="1" type="ORF">GCM10010357_11810</name>
</gene>
<evidence type="ECO:0000313" key="1">
    <source>
        <dbReference type="EMBL" id="GAA0392692.1"/>
    </source>
</evidence>
<organism evidence="1 2">
    <name type="scientific">Streptomyces luteireticuli</name>
    <dbReference type="NCBI Taxonomy" id="173858"/>
    <lineage>
        <taxon>Bacteria</taxon>
        <taxon>Bacillati</taxon>
        <taxon>Actinomycetota</taxon>
        <taxon>Actinomycetes</taxon>
        <taxon>Kitasatosporales</taxon>
        <taxon>Streptomycetaceae</taxon>
        <taxon>Streptomyces</taxon>
    </lineage>
</organism>
<reference evidence="1 2" key="1">
    <citation type="journal article" date="2019" name="Int. J. Syst. Evol. Microbiol.">
        <title>The Global Catalogue of Microorganisms (GCM) 10K type strain sequencing project: providing services to taxonomists for standard genome sequencing and annotation.</title>
        <authorList>
            <consortium name="The Broad Institute Genomics Platform"/>
            <consortium name="The Broad Institute Genome Sequencing Center for Infectious Disease"/>
            <person name="Wu L."/>
            <person name="Ma J."/>
        </authorList>
    </citation>
    <scope>NUCLEOTIDE SEQUENCE [LARGE SCALE GENOMIC DNA]</scope>
    <source>
        <strain evidence="1 2">JCM 4788</strain>
    </source>
</reference>
<dbReference type="PANTHER" id="PTHR47197:SF3">
    <property type="entry name" value="DIHYDRO-HEME D1 DEHYDROGENASE"/>
    <property type="match status" value="1"/>
</dbReference>
<dbReference type="SUPFAM" id="SSF75011">
    <property type="entry name" value="3-carboxy-cis,cis-mucoante lactonizing enzyme"/>
    <property type="match status" value="2"/>
</dbReference>
<evidence type="ECO:0000313" key="2">
    <source>
        <dbReference type="Proteomes" id="UP001500879"/>
    </source>
</evidence>
<sequence length="1231" mass="126683">MDGYLLALDRACDRLVTAGFAADGTPVTPTHIPVGKGPRALALGPDGTHAYVACYDDDTLSVVVTGGGSTVVPLPGAPCAVAAGLFAGQVCVAAWAGDTVHVLAEDGTGRREVPVGKGPFALASAPGSRWVCVAHDKDEQSARRLYVVDVGAPGSPKAASVALPAPVRAVAVHPDGEFGYALCDGAGVVVVNLAGATATTPHPVGPGPWTAAVGHGRLWIADQQSAELWVAALDAGTGEPGAFTVLPVVRRPSAVLLSPDGTRAHVLGRTTGVLSTVSPAAPAARTDIAVGVLPSGLATDSAGRFAYITDQATGKIHTLRMGPVVMDGRIGVGDTTRQPFATGVTPDGLWACTTDESGARVAVADLTAGSHKGTVALPSGTTAWGIAMGPGFACVTSPDTGQLLTLRPESDFGATSTVAVKATDLAKDAHPHGVTVTPDGRYAVTADSGTGSASRIDLRGGSDTIPQGTVQCAIPVGLAIRGDTLYVADYVDQTSDVPKGQIAVLRRNSSGWTHDGSIDKDHGHFTGPHEIALSAEGDHLYVTNYDSGTNRPDRVSILQRSGNSWDFSAGIRHSEVTQPHGLALSGKGPGETAKLYVSSADKGKVAQFTVTDNSQVQFDCWLTIEHGQNEHVPASLALSPDGEFLYATRYSAGLVYGIAVPQSSDKPMTKVEGVEAPWVRSVSCRGKDTLHLVTEKRDAADAGLISVTLDESRLKAAPVPQPRQPLPDHPWVIVADRDDETLYIADYLRKEISVLGHGVTPIPVRASDDSRPWEVICTPDGRHAYVTDCSPKAPSVHWVSLATAQKSATLPVDADPVAVACAPDGLRAYVACAGAKAVTVLRRGPELTDDSIGTADPAVPLSLAVHPTAPYAYRVGQDALCPVKLTGADDGRQLPVPGGPCDVAIHPGGGFAYLPGTGDQGKPVLHVVRLENPATPALGDVVALSDGQQTPTALALHPHGTHGYATGILDGSVTLWALAVTAPERPTVTDAFPVGLPPVRSLAIAPGHLYALTAEGADDAVLHVLELSAPPDAPLERPRAKLSLPGRPRSVRVHPLGGHAYVSTDDKGVHLLDLTDPARPQLVGTVSADAGAVAFRPDGSGALLGQQGRLRGLGLGAPQVLPGAWQLPGTSAPRRLLVSADGRSVYVTDESGGDLRVLDAASGAVRHTVHAGTGLAGLALRPGTTERRLYVVDAGAPALVVADMAEHVPVGTAPEVGIDLRQVRITKGISA</sequence>
<dbReference type="PANTHER" id="PTHR47197">
    <property type="entry name" value="PROTEIN NIRF"/>
    <property type="match status" value="1"/>
</dbReference>
<dbReference type="InterPro" id="IPR015943">
    <property type="entry name" value="WD40/YVTN_repeat-like_dom_sf"/>
</dbReference>
<evidence type="ECO:0008006" key="3">
    <source>
        <dbReference type="Google" id="ProtNLM"/>
    </source>
</evidence>
<dbReference type="RefSeq" id="WP_344020600.1">
    <property type="nucleotide sequence ID" value="NZ_BAAABX010000010.1"/>
</dbReference>